<name>A0A5S6R546_TRIMR</name>
<keyword evidence="4 5" id="KW-0472">Membrane</keyword>
<feature type="transmembrane region" description="Helical" evidence="5">
    <location>
        <begin position="75"/>
        <end position="95"/>
    </location>
</feature>
<protein>
    <submittedName>
        <fullName evidence="7">Organic solute transporter alpha-like protein</fullName>
    </submittedName>
</protein>
<evidence type="ECO:0000256" key="1">
    <source>
        <dbReference type="ARBA" id="ARBA00004141"/>
    </source>
</evidence>
<keyword evidence="3 5" id="KW-1133">Transmembrane helix</keyword>
<dbReference type="PANTHER" id="PTHR23423">
    <property type="entry name" value="ORGANIC SOLUTE TRANSPORTER-RELATED"/>
    <property type="match status" value="1"/>
</dbReference>
<accession>A0A5S6R546</accession>
<sequence>MNSSAIPSENQTTTNLPCGDLITPPLKRYWLEVDSVTTALIATSCFEAIIILILYGVCVHFITLYVSSRIRASRLLWLCGIFPVSSTISCVGMVVPRSMALSDGVAILYISRCMFEFVDLVLHCLGEDKRVQTKVEILKLNTGPCCCCCCCPCVPDVKPTERNLKIVRLLVYQVALIRPIVMYVNIVLWLDRWGEFEPTAPWRPFLATIVVISTLLAMYGVNIIHNASKVQLFKFKMHVIMAFMQLMLVIYNMQSPLFSVFGGYIGCEEQLLPSYAKAFLWHHFVVVAECLVMLSLAMWFCRPSSNEIFDRYHRVKCNNSSSSRTYVAQEPVTTINQELPL</sequence>
<feature type="transmembrane region" description="Helical" evidence="5">
    <location>
        <begin position="107"/>
        <end position="125"/>
    </location>
</feature>
<keyword evidence="6" id="KW-1185">Reference proteome</keyword>
<organism evidence="6 7">
    <name type="scientific">Trichuris muris</name>
    <name type="common">Mouse whipworm</name>
    <dbReference type="NCBI Taxonomy" id="70415"/>
    <lineage>
        <taxon>Eukaryota</taxon>
        <taxon>Metazoa</taxon>
        <taxon>Ecdysozoa</taxon>
        <taxon>Nematoda</taxon>
        <taxon>Enoplea</taxon>
        <taxon>Dorylaimia</taxon>
        <taxon>Trichinellida</taxon>
        <taxon>Trichuridae</taxon>
        <taxon>Trichuris</taxon>
    </lineage>
</organism>
<evidence type="ECO:0000256" key="3">
    <source>
        <dbReference type="ARBA" id="ARBA00022989"/>
    </source>
</evidence>
<feature type="transmembrane region" description="Helical" evidence="5">
    <location>
        <begin position="169"/>
        <end position="190"/>
    </location>
</feature>
<dbReference type="InterPro" id="IPR005178">
    <property type="entry name" value="Ostalpha/TMEM184C"/>
</dbReference>
<dbReference type="SMART" id="SM01417">
    <property type="entry name" value="Solute_trans_a"/>
    <property type="match status" value="1"/>
</dbReference>
<dbReference type="Pfam" id="PF03619">
    <property type="entry name" value="Solute_trans_a"/>
    <property type="match status" value="1"/>
</dbReference>
<evidence type="ECO:0000313" key="6">
    <source>
        <dbReference type="Proteomes" id="UP000046395"/>
    </source>
</evidence>
<dbReference type="AlphaFoldDB" id="A0A5S6R546"/>
<evidence type="ECO:0000256" key="5">
    <source>
        <dbReference type="SAM" id="Phobius"/>
    </source>
</evidence>
<evidence type="ECO:0000256" key="2">
    <source>
        <dbReference type="ARBA" id="ARBA00022692"/>
    </source>
</evidence>
<dbReference type="WBParaSite" id="TMUE_3000014721.1">
    <property type="protein sequence ID" value="TMUE_3000014721.1"/>
    <property type="gene ID" value="WBGene00302955"/>
</dbReference>
<dbReference type="STRING" id="70415.A0A5S6R546"/>
<dbReference type="GO" id="GO:0016020">
    <property type="term" value="C:membrane"/>
    <property type="evidence" value="ECO:0007669"/>
    <property type="project" value="UniProtKB-SubCell"/>
</dbReference>
<feature type="transmembrane region" description="Helical" evidence="5">
    <location>
        <begin position="280"/>
        <end position="301"/>
    </location>
</feature>
<dbReference type="Proteomes" id="UP000046395">
    <property type="component" value="Unassembled WGS sequence"/>
</dbReference>
<comment type="subcellular location">
    <subcellularLocation>
        <location evidence="1">Membrane</location>
        <topology evidence="1">Multi-pass membrane protein</topology>
    </subcellularLocation>
</comment>
<feature type="transmembrane region" description="Helical" evidence="5">
    <location>
        <begin position="202"/>
        <end position="221"/>
    </location>
</feature>
<evidence type="ECO:0000256" key="4">
    <source>
        <dbReference type="ARBA" id="ARBA00023136"/>
    </source>
</evidence>
<reference evidence="7" key="1">
    <citation type="submission" date="2019-12" db="UniProtKB">
        <authorList>
            <consortium name="WormBaseParasite"/>
        </authorList>
    </citation>
    <scope>IDENTIFICATION</scope>
</reference>
<feature type="transmembrane region" description="Helical" evidence="5">
    <location>
        <begin position="39"/>
        <end position="63"/>
    </location>
</feature>
<proteinExistence type="predicted"/>
<keyword evidence="2 5" id="KW-0812">Transmembrane</keyword>
<evidence type="ECO:0000313" key="7">
    <source>
        <dbReference type="WBParaSite" id="TMUE_3000014721.1"/>
    </source>
</evidence>
<feature type="transmembrane region" description="Helical" evidence="5">
    <location>
        <begin position="233"/>
        <end position="251"/>
    </location>
</feature>